<dbReference type="EMBL" id="CM035419">
    <property type="protein sequence ID" value="KAH7416359.1"/>
    <property type="molecule type" value="Genomic_DNA"/>
</dbReference>
<comment type="caution">
    <text evidence="3">The sequence shown here is derived from an EMBL/GenBank/DDBJ whole genome shotgun (WGS) entry which is preliminary data.</text>
</comment>
<gene>
    <name evidence="3" type="ORF">KP509_14G087600</name>
</gene>
<keyword evidence="2" id="KW-0472">Membrane</keyword>
<organism evidence="3 4">
    <name type="scientific">Ceratopteris richardii</name>
    <name type="common">Triangle waterfern</name>
    <dbReference type="NCBI Taxonomy" id="49495"/>
    <lineage>
        <taxon>Eukaryota</taxon>
        <taxon>Viridiplantae</taxon>
        <taxon>Streptophyta</taxon>
        <taxon>Embryophyta</taxon>
        <taxon>Tracheophyta</taxon>
        <taxon>Polypodiopsida</taxon>
        <taxon>Polypodiidae</taxon>
        <taxon>Polypodiales</taxon>
        <taxon>Pteridineae</taxon>
        <taxon>Pteridaceae</taxon>
        <taxon>Parkerioideae</taxon>
        <taxon>Ceratopteris</taxon>
    </lineage>
</organism>
<dbReference type="SUPFAM" id="SSF82185">
    <property type="entry name" value="Histone H3 K4-specific methyltransferase SET7/9 N-terminal domain"/>
    <property type="match status" value="2"/>
</dbReference>
<dbReference type="FunFam" id="2.20.110.10:FF:000002">
    <property type="entry name" value="Phosphatidylinositol 4-phosphate 5-kinase 8"/>
    <property type="match status" value="3"/>
</dbReference>
<dbReference type="Pfam" id="PF02493">
    <property type="entry name" value="MORN"/>
    <property type="match status" value="7"/>
</dbReference>
<keyword evidence="2" id="KW-0812">Transmembrane</keyword>
<keyword evidence="1" id="KW-0677">Repeat</keyword>
<dbReference type="AlphaFoldDB" id="A0A8T2TC07"/>
<dbReference type="EMBL" id="CM035419">
    <property type="protein sequence ID" value="KAH7416360.1"/>
    <property type="molecule type" value="Genomic_DNA"/>
</dbReference>
<evidence type="ECO:0000313" key="3">
    <source>
        <dbReference type="EMBL" id="KAH7416361.1"/>
    </source>
</evidence>
<dbReference type="SMART" id="SM00698">
    <property type="entry name" value="MORN"/>
    <property type="match status" value="7"/>
</dbReference>
<name>A0A8T2TC07_CERRI</name>
<evidence type="ECO:0000256" key="1">
    <source>
        <dbReference type="ARBA" id="ARBA00022737"/>
    </source>
</evidence>
<dbReference type="GO" id="GO:0016020">
    <property type="term" value="C:membrane"/>
    <property type="evidence" value="ECO:0007669"/>
    <property type="project" value="UniProtKB-ARBA"/>
</dbReference>
<feature type="transmembrane region" description="Helical" evidence="2">
    <location>
        <begin position="115"/>
        <end position="132"/>
    </location>
</feature>
<dbReference type="OrthoDB" id="437960at2759"/>
<dbReference type="Proteomes" id="UP000825935">
    <property type="component" value="Chromosome 14"/>
</dbReference>
<dbReference type="EMBL" id="CM035419">
    <property type="protein sequence ID" value="KAH7416358.1"/>
    <property type="molecule type" value="Genomic_DNA"/>
</dbReference>
<keyword evidence="4" id="KW-1185">Reference proteome</keyword>
<proteinExistence type="predicted"/>
<dbReference type="PANTHER" id="PTHR23084:SF179">
    <property type="entry name" value="OS10G0565000 PROTEIN"/>
    <property type="match status" value="1"/>
</dbReference>
<accession>A0A8T2TC07</accession>
<dbReference type="Gene3D" id="2.20.110.10">
    <property type="entry name" value="Histone H3 K4-specific methyltransferase SET7/9 N-terminal domain"/>
    <property type="match status" value="3"/>
</dbReference>
<evidence type="ECO:0000313" key="4">
    <source>
        <dbReference type="Proteomes" id="UP000825935"/>
    </source>
</evidence>
<feature type="transmembrane region" description="Helical" evidence="2">
    <location>
        <begin position="158"/>
        <end position="176"/>
    </location>
</feature>
<sequence>MASVKQVNFQSFFLRQSPAIPHRIDSLARLEEGLYLASFSNDETFKTKITKAPDCLIHMHVDERLSHRSHIGDRMQIDTNQCHQVRINNSQPHLHSRGPLFKVSQKSICGCKHRILLPFVVVITFSCAYYAHSTSESLESLSNLPLSVDSDNFDNFDYVAFIFFCSLALFSIRNAYLHLNLGCKYRAAFSQGRASYILMHLKPVIKYLEGCNSGKKLLEKAASFTWTSGEKPQQEKIKGGQEGIEVYSNGDRYEGDFREGRYSGSGVYYYYMSGRYEGDWVDGKYDGFGVETWTNCSQYWGQFARGLREGYGVYCLYTGNIYAGEWLNGQSHGSGVQTSEDGSRFIGEFKWGVKHGVGRYLFGNGDVYAGEYFADKMHGYGVYQFKNGHKYEGSWHEGKRHGLGMYNFPSGDVQAGYWNGGTLGTSSTHNPTMGALVAVSHSEVLHAVQEARRASARSYAVPYVDQRVNKAIATANCAASGAKMAALKALQKASSSASSPGI</sequence>
<dbReference type="EMBL" id="CM035419">
    <property type="protein sequence ID" value="KAH7416361.1"/>
    <property type="molecule type" value="Genomic_DNA"/>
</dbReference>
<dbReference type="InterPro" id="IPR003409">
    <property type="entry name" value="MORN"/>
</dbReference>
<evidence type="ECO:0000256" key="2">
    <source>
        <dbReference type="SAM" id="Phobius"/>
    </source>
</evidence>
<reference evidence="3" key="1">
    <citation type="submission" date="2021-08" db="EMBL/GenBank/DDBJ databases">
        <title>WGS assembly of Ceratopteris richardii.</title>
        <authorList>
            <person name="Marchant D.B."/>
            <person name="Chen G."/>
            <person name="Jenkins J."/>
            <person name="Shu S."/>
            <person name="Leebens-Mack J."/>
            <person name="Grimwood J."/>
            <person name="Schmutz J."/>
            <person name="Soltis P."/>
            <person name="Soltis D."/>
            <person name="Chen Z.-H."/>
        </authorList>
    </citation>
    <scope>NUCLEOTIDE SEQUENCE</scope>
    <source>
        <strain evidence="3">Whitten #5841</strain>
        <tissue evidence="3">Leaf</tissue>
    </source>
</reference>
<protein>
    <submittedName>
        <fullName evidence="3">Uncharacterized protein</fullName>
    </submittedName>
</protein>
<keyword evidence="2" id="KW-1133">Transmembrane helix</keyword>
<dbReference type="PANTHER" id="PTHR23084">
    <property type="entry name" value="PHOSPHATIDYLINOSITOL-4-PHOSPHATE 5-KINASE RELATED"/>
    <property type="match status" value="1"/>
</dbReference>